<protein>
    <recommendedName>
        <fullName evidence="3">AlgX/AlgJ SGNH hydrolase-like domain-containing protein</fullName>
    </recommendedName>
</protein>
<reference evidence="1" key="1">
    <citation type="submission" date="2021-03" db="EMBL/GenBank/DDBJ databases">
        <title>Genome sequencing and assembly of Tianweitania sediminis.</title>
        <authorList>
            <person name="Chhetri G."/>
        </authorList>
    </citation>
    <scope>NUCLEOTIDE SEQUENCE</scope>
    <source>
        <strain evidence="1">Z8</strain>
    </source>
</reference>
<evidence type="ECO:0000313" key="1">
    <source>
        <dbReference type="EMBL" id="MBP0439571.1"/>
    </source>
</evidence>
<evidence type="ECO:0000313" key="2">
    <source>
        <dbReference type="Proteomes" id="UP000666240"/>
    </source>
</evidence>
<keyword evidence="2" id="KW-1185">Reference proteome</keyword>
<evidence type="ECO:0008006" key="3">
    <source>
        <dbReference type="Google" id="ProtNLM"/>
    </source>
</evidence>
<dbReference type="AlphaFoldDB" id="A0A8J7RJF4"/>
<dbReference type="RefSeq" id="WP_209335615.1">
    <property type="nucleotide sequence ID" value="NZ_JAGIYY010000004.1"/>
</dbReference>
<accession>A0A8J7RJF4</accession>
<dbReference type="Proteomes" id="UP000666240">
    <property type="component" value="Unassembled WGS sequence"/>
</dbReference>
<comment type="caution">
    <text evidence="1">The sequence shown here is derived from an EMBL/GenBank/DDBJ whole genome shotgun (WGS) entry which is preliminary data.</text>
</comment>
<organism evidence="1 2">
    <name type="scientific">Tianweitania sediminis</name>
    <dbReference type="NCBI Taxonomy" id="1502156"/>
    <lineage>
        <taxon>Bacteria</taxon>
        <taxon>Pseudomonadati</taxon>
        <taxon>Pseudomonadota</taxon>
        <taxon>Alphaproteobacteria</taxon>
        <taxon>Hyphomicrobiales</taxon>
        <taxon>Phyllobacteriaceae</taxon>
        <taxon>Tianweitania</taxon>
    </lineage>
</organism>
<name>A0A8J7RJF4_9HYPH</name>
<proteinExistence type="predicted"/>
<sequence length="356" mass="39680">MSVDPQSLATLLEVIHNADDGQAKVLIASLLKSEHLTGPTKSVLRFAASKLDPSVAPEKPRTASDLSYINVPVGTVSTDGSALLGREGYIYLTEGSNNVLSRYQRDKNSTEELCAQWSSLLLERVKRHDASGRTYLQFIVPEKISSLPEYFPTAIQTPTDLLSQIEATFEKKDYYFSVLSLFRAHGSRCVPRLDSHQSTYGSYLIARHVAQLFGISALDDVPFNDTEIRSGDLAQRMLGTPLYEALSAPSDDTNPALSLRPREIEVIEPPRGGHLGTRCIWQTDGAPIQKKAVAFANSCFHKGGRPLLSWWFSRLFEEFHFVWSNEVDDSYAESVNADVVIGQTMERFMFARMPQN</sequence>
<gene>
    <name evidence="1" type="ORF">J5Y06_12995</name>
</gene>
<dbReference type="EMBL" id="JAGIYY010000004">
    <property type="protein sequence ID" value="MBP0439571.1"/>
    <property type="molecule type" value="Genomic_DNA"/>
</dbReference>